<dbReference type="Pfam" id="PF14280">
    <property type="entry name" value="DUF4365"/>
    <property type="match status" value="1"/>
</dbReference>
<feature type="domain" description="DUF4365" evidence="1">
    <location>
        <begin position="19"/>
        <end position="131"/>
    </location>
</feature>
<organism evidence="2 3">
    <name type="scientific">Vibrio chemaguriensis</name>
    <dbReference type="NCBI Taxonomy" id="2527672"/>
    <lineage>
        <taxon>Bacteria</taxon>
        <taxon>Pseudomonadati</taxon>
        <taxon>Pseudomonadota</taxon>
        <taxon>Gammaproteobacteria</taxon>
        <taxon>Vibrionales</taxon>
        <taxon>Vibrionaceae</taxon>
        <taxon>Vibrio</taxon>
    </lineage>
</organism>
<evidence type="ECO:0000313" key="2">
    <source>
        <dbReference type="EMBL" id="NKJ70273.1"/>
    </source>
</evidence>
<evidence type="ECO:0000313" key="3">
    <source>
        <dbReference type="Proteomes" id="UP000778757"/>
    </source>
</evidence>
<keyword evidence="3" id="KW-1185">Reference proteome</keyword>
<dbReference type="InterPro" id="IPR025375">
    <property type="entry name" value="DUF4365"/>
</dbReference>
<sequence>MGVNLKYTEDKATGDAGEYLFAYTVSSVLEWPCRLLDIDIGIDAQVEVLDDNRQSMGQFFAVQVKATKNVDKSKISVEDKHIEYWDSLETPVIIAFVNLAKKKVYVRSFDDFKESKTLHFRDEHELTHACIKEKLRMLVYSKVTNKIQVKLECIDDDIDNLLSDLTSERVHEIEDCDYYIGLINDFKKIELELHKVKVSLSPIHSIVGDCNYNIVLNNYMHARESYIRFLYAWDFHIHDHSAVNTFENEYVGQYAYLEL</sequence>
<protein>
    <submittedName>
        <fullName evidence="2">DUF4365 domain-containing protein</fullName>
    </submittedName>
</protein>
<name>A0ABX1I1Q2_9VIBR</name>
<proteinExistence type="predicted"/>
<dbReference type="Proteomes" id="UP000778757">
    <property type="component" value="Unassembled WGS sequence"/>
</dbReference>
<comment type="caution">
    <text evidence="2">The sequence shown here is derived from an EMBL/GenBank/DDBJ whole genome shotgun (WGS) entry which is preliminary data.</text>
</comment>
<dbReference type="EMBL" id="SHOE01000032">
    <property type="protein sequence ID" value="NKJ70273.1"/>
    <property type="molecule type" value="Genomic_DNA"/>
</dbReference>
<accession>A0ABX1I1Q2</accession>
<reference evidence="2 3" key="1">
    <citation type="journal article" date="2019" name="Curr. Microbiol.">
        <title>Vibrio chemaguriensis sp. nov., from Sundarbans, Bay of Bengal.</title>
        <authorList>
            <person name="Ghosh A."/>
            <person name="Bhadury P."/>
        </authorList>
    </citation>
    <scope>NUCLEOTIDE SEQUENCE [LARGE SCALE GENOMIC DNA]</scope>
    <source>
        <strain evidence="2 3">Iso1</strain>
    </source>
</reference>
<gene>
    <name evidence="2" type="ORF">EX191_21345</name>
</gene>
<evidence type="ECO:0000259" key="1">
    <source>
        <dbReference type="Pfam" id="PF14280"/>
    </source>
</evidence>